<dbReference type="Proteomes" id="UP000617041">
    <property type="component" value="Unassembled WGS sequence"/>
</dbReference>
<keyword evidence="1" id="KW-0408">Iron</keyword>
<dbReference type="Gene3D" id="2.60.120.620">
    <property type="entry name" value="q2cbj1_9rhob like domain"/>
    <property type="match status" value="1"/>
</dbReference>
<accession>A0A934UQ84</accession>
<evidence type="ECO:0000256" key="2">
    <source>
        <dbReference type="SAM" id="MobiDB-lite"/>
    </source>
</evidence>
<reference evidence="4" key="1">
    <citation type="submission" date="2020-12" db="EMBL/GenBank/DDBJ databases">
        <title>Ramlibacter sp. nov., isolated from a freshwater alga, Cryptomonas.</title>
        <authorList>
            <person name="Kim H.M."/>
            <person name="Jeon C.O."/>
        </authorList>
    </citation>
    <scope>NUCLEOTIDE SEQUENCE</scope>
    <source>
        <strain evidence="4">CrO1</strain>
    </source>
</reference>
<organism evidence="4 5">
    <name type="scientific">Ramlibacter algicola</name>
    <dbReference type="NCBI Taxonomy" id="2795217"/>
    <lineage>
        <taxon>Bacteria</taxon>
        <taxon>Pseudomonadati</taxon>
        <taxon>Pseudomonadota</taxon>
        <taxon>Betaproteobacteria</taxon>
        <taxon>Burkholderiales</taxon>
        <taxon>Comamonadaceae</taxon>
        <taxon>Ramlibacter</taxon>
    </lineage>
</organism>
<comment type="caution">
    <text evidence="4">The sequence shown here is derived from an EMBL/GenBank/DDBJ whole genome shotgun (WGS) entry which is preliminary data.</text>
</comment>
<dbReference type="AlphaFoldDB" id="A0A934UQ84"/>
<feature type="domain" description="Fe2OG dioxygenase" evidence="3">
    <location>
        <begin position="115"/>
        <end position="247"/>
    </location>
</feature>
<dbReference type="PANTHER" id="PTHR20883:SF46">
    <property type="entry name" value="PHYTANOYL-COA HYDROXYLASE"/>
    <property type="match status" value="1"/>
</dbReference>
<sequence length="247" mass="27023">MTAVDLAAFEDLGYCVVERVLDPTHVELARAAAADLTARHRSGDDDVRAASVSIGDDARRRPARNPGVDPQAWRDEPYIVGDLLALDERFLRVLSQEALWRAAARLLRCNDDEVRFHFCNLTRKPAGVGPGLAWHRDAENTYMAPADGRMLRLLVALQATDERNGATRVVARSHRHADSRPPEPSGPCPALVAGDALAVHPRVLHGGDPNRSAHDRELLVVQFGVAGLDMRCVALERLSLSPRAAFL</sequence>
<dbReference type="RefSeq" id="WP_200786704.1">
    <property type="nucleotide sequence ID" value="NZ_JAEDAO010000001.1"/>
</dbReference>
<evidence type="ECO:0000259" key="3">
    <source>
        <dbReference type="PROSITE" id="PS51471"/>
    </source>
</evidence>
<dbReference type="Pfam" id="PF05721">
    <property type="entry name" value="PhyH"/>
    <property type="match status" value="1"/>
</dbReference>
<dbReference type="InterPro" id="IPR008775">
    <property type="entry name" value="Phytyl_CoA_dOase-like"/>
</dbReference>
<evidence type="ECO:0000313" key="4">
    <source>
        <dbReference type="EMBL" id="MBK0391855.1"/>
    </source>
</evidence>
<keyword evidence="4" id="KW-0223">Dioxygenase</keyword>
<dbReference type="PANTHER" id="PTHR20883">
    <property type="entry name" value="PHYTANOYL-COA DIOXYGENASE DOMAIN CONTAINING 1"/>
    <property type="match status" value="1"/>
</dbReference>
<keyword evidence="5" id="KW-1185">Reference proteome</keyword>
<keyword evidence="1" id="KW-0479">Metal-binding</keyword>
<name>A0A934UQ84_9BURK</name>
<proteinExistence type="inferred from homology"/>
<dbReference type="SUPFAM" id="SSF51197">
    <property type="entry name" value="Clavaminate synthase-like"/>
    <property type="match status" value="1"/>
</dbReference>
<dbReference type="PROSITE" id="PS51471">
    <property type="entry name" value="FE2OG_OXY"/>
    <property type="match status" value="1"/>
</dbReference>
<evidence type="ECO:0000313" key="5">
    <source>
        <dbReference type="Proteomes" id="UP000617041"/>
    </source>
</evidence>
<evidence type="ECO:0000256" key="1">
    <source>
        <dbReference type="RuleBase" id="RU003682"/>
    </source>
</evidence>
<feature type="region of interest" description="Disordered" evidence="2">
    <location>
        <begin position="51"/>
        <end position="71"/>
    </location>
</feature>
<dbReference type="GO" id="GO:0005506">
    <property type="term" value="F:iron ion binding"/>
    <property type="evidence" value="ECO:0007669"/>
    <property type="project" value="UniProtKB-ARBA"/>
</dbReference>
<comment type="similarity">
    <text evidence="1">Belongs to the iron/ascorbate-dependent oxidoreductase family.</text>
</comment>
<protein>
    <submittedName>
        <fullName evidence="4">Phytanoyl-CoA dioxygenase family protein</fullName>
    </submittedName>
</protein>
<dbReference type="EMBL" id="JAEDAO010000001">
    <property type="protein sequence ID" value="MBK0391855.1"/>
    <property type="molecule type" value="Genomic_DNA"/>
</dbReference>
<dbReference type="InterPro" id="IPR005123">
    <property type="entry name" value="Oxoglu/Fe-dep_dioxygenase_dom"/>
</dbReference>
<dbReference type="GO" id="GO:0016706">
    <property type="term" value="F:2-oxoglutarate-dependent dioxygenase activity"/>
    <property type="evidence" value="ECO:0007669"/>
    <property type="project" value="UniProtKB-ARBA"/>
</dbReference>
<keyword evidence="1" id="KW-0560">Oxidoreductase</keyword>
<gene>
    <name evidence="4" type="ORF">I8E28_04580</name>
</gene>